<evidence type="ECO:0000313" key="2">
    <source>
        <dbReference type="EMBL" id="BAD68902.1"/>
    </source>
</evidence>
<organism evidence="2">
    <name type="scientific">Oryza sativa subsp. japonica</name>
    <name type="common">Rice</name>
    <dbReference type="NCBI Taxonomy" id="39947"/>
    <lineage>
        <taxon>Eukaryota</taxon>
        <taxon>Viridiplantae</taxon>
        <taxon>Streptophyta</taxon>
        <taxon>Embryophyta</taxon>
        <taxon>Tracheophyta</taxon>
        <taxon>Spermatophyta</taxon>
        <taxon>Magnoliopsida</taxon>
        <taxon>Liliopsida</taxon>
        <taxon>Poales</taxon>
        <taxon>Poaceae</taxon>
        <taxon>BOP clade</taxon>
        <taxon>Oryzoideae</taxon>
        <taxon>Oryzeae</taxon>
        <taxon>Oryzinae</taxon>
        <taxon>Oryza</taxon>
        <taxon>Oryza sativa</taxon>
    </lineage>
</organism>
<gene>
    <name evidence="3" type="ORF">OSJNOa234E14.2</name>
    <name evidence="2" type="ORF">P0663E10.31</name>
</gene>
<name>Q5VM87_ORYSJ</name>
<feature type="compositionally biased region" description="Low complexity" evidence="1">
    <location>
        <begin position="129"/>
        <end position="152"/>
    </location>
</feature>
<dbReference type="EMBL" id="AP004317">
    <property type="protein sequence ID" value="BAD68902.1"/>
    <property type="molecule type" value="Genomic_DNA"/>
</dbReference>
<protein>
    <submittedName>
        <fullName evidence="2">Uncharacterized protein</fullName>
    </submittedName>
</protein>
<reference evidence="4" key="4">
    <citation type="journal article" date="2008" name="Nucleic Acids Res.">
        <title>The rice annotation project database (RAP-DB): 2008 update.</title>
        <authorList>
            <consortium name="The rice annotation project (RAP)"/>
        </authorList>
    </citation>
    <scope>GENOME REANNOTATION</scope>
    <source>
        <strain evidence="4">cv. Nipponbare</strain>
    </source>
</reference>
<evidence type="ECO:0000313" key="3">
    <source>
        <dbReference type="EMBL" id="BAD69438.1"/>
    </source>
</evidence>
<feature type="region of interest" description="Disordered" evidence="1">
    <location>
        <begin position="21"/>
        <end position="40"/>
    </location>
</feature>
<feature type="compositionally biased region" description="Pro residues" evidence="1">
    <location>
        <begin position="109"/>
        <end position="128"/>
    </location>
</feature>
<feature type="compositionally biased region" description="Low complexity" evidence="1">
    <location>
        <begin position="61"/>
        <end position="82"/>
    </location>
</feature>
<evidence type="ECO:0000256" key="1">
    <source>
        <dbReference type="SAM" id="MobiDB-lite"/>
    </source>
</evidence>
<feature type="region of interest" description="Disordered" evidence="1">
    <location>
        <begin position="102"/>
        <end position="188"/>
    </location>
</feature>
<reference evidence="4" key="3">
    <citation type="journal article" date="2005" name="Nature">
        <title>The map-based sequence of the rice genome.</title>
        <authorList>
            <consortium name="International rice genome sequencing project (IRGSP)"/>
            <person name="Matsumoto T."/>
            <person name="Wu J."/>
            <person name="Kanamori H."/>
            <person name="Katayose Y."/>
            <person name="Fujisawa M."/>
            <person name="Namiki N."/>
            <person name="Mizuno H."/>
            <person name="Yamamoto K."/>
            <person name="Antonio B.A."/>
            <person name="Baba T."/>
            <person name="Sakata K."/>
            <person name="Nagamura Y."/>
            <person name="Aoki H."/>
            <person name="Arikawa K."/>
            <person name="Arita K."/>
            <person name="Bito T."/>
            <person name="Chiden Y."/>
            <person name="Fujitsuka N."/>
            <person name="Fukunaka R."/>
            <person name="Hamada M."/>
            <person name="Harada C."/>
            <person name="Hayashi A."/>
            <person name="Hijishita S."/>
            <person name="Honda M."/>
            <person name="Hosokawa S."/>
            <person name="Ichikawa Y."/>
            <person name="Idonuma A."/>
            <person name="Iijima M."/>
            <person name="Ikeda M."/>
            <person name="Ikeno M."/>
            <person name="Ito K."/>
            <person name="Ito S."/>
            <person name="Ito T."/>
            <person name="Ito Y."/>
            <person name="Ito Y."/>
            <person name="Iwabuchi A."/>
            <person name="Kamiya K."/>
            <person name="Karasawa W."/>
            <person name="Kurita K."/>
            <person name="Katagiri S."/>
            <person name="Kikuta A."/>
            <person name="Kobayashi H."/>
            <person name="Kobayashi N."/>
            <person name="Machita K."/>
            <person name="Maehara T."/>
            <person name="Masukawa M."/>
            <person name="Mizubayashi T."/>
            <person name="Mukai Y."/>
            <person name="Nagasaki H."/>
            <person name="Nagata Y."/>
            <person name="Naito S."/>
            <person name="Nakashima M."/>
            <person name="Nakama Y."/>
            <person name="Nakamichi Y."/>
            <person name="Nakamura M."/>
            <person name="Meguro A."/>
            <person name="Negishi M."/>
            <person name="Ohta I."/>
            <person name="Ohta T."/>
            <person name="Okamoto M."/>
            <person name="Ono N."/>
            <person name="Saji S."/>
            <person name="Sakaguchi M."/>
            <person name="Sakai K."/>
            <person name="Shibata M."/>
            <person name="Shimokawa T."/>
            <person name="Song J."/>
            <person name="Takazaki Y."/>
            <person name="Terasawa K."/>
            <person name="Tsugane M."/>
            <person name="Tsuji K."/>
            <person name="Ueda S."/>
            <person name="Waki K."/>
            <person name="Yamagata H."/>
            <person name="Yamamoto M."/>
            <person name="Yamamoto S."/>
            <person name="Yamane H."/>
            <person name="Yoshiki S."/>
            <person name="Yoshihara R."/>
            <person name="Yukawa K."/>
            <person name="Zhong H."/>
            <person name="Yano M."/>
            <person name="Yuan Q."/>
            <person name="Ouyang S."/>
            <person name="Liu J."/>
            <person name="Jones K.M."/>
            <person name="Gansberger K."/>
            <person name="Moffat K."/>
            <person name="Hill J."/>
            <person name="Bera J."/>
            <person name="Fadrosh D."/>
            <person name="Jin S."/>
            <person name="Johri S."/>
            <person name="Kim M."/>
            <person name="Overton L."/>
            <person name="Reardon M."/>
            <person name="Tsitrin T."/>
            <person name="Vuong H."/>
            <person name="Weaver B."/>
            <person name="Ciecko A."/>
            <person name="Tallon L."/>
            <person name="Jackson J."/>
            <person name="Pai G."/>
            <person name="Aken S.V."/>
            <person name="Utterback T."/>
            <person name="Reidmuller S."/>
            <person name="Feldblyum T."/>
            <person name="Hsiao J."/>
            <person name="Zismann V."/>
            <person name="Iobst S."/>
            <person name="de Vazeille A.R."/>
            <person name="Buell C.R."/>
            <person name="Ying K."/>
            <person name="Li Y."/>
            <person name="Lu T."/>
            <person name="Huang Y."/>
            <person name="Zhao Q."/>
            <person name="Feng Q."/>
            <person name="Zhang L."/>
            <person name="Zhu J."/>
            <person name="Weng Q."/>
            <person name="Mu J."/>
            <person name="Lu Y."/>
            <person name="Fan D."/>
            <person name="Liu Y."/>
            <person name="Guan J."/>
            <person name="Zhang Y."/>
            <person name="Yu S."/>
            <person name="Liu X."/>
            <person name="Zhang Y."/>
            <person name="Hong G."/>
            <person name="Han B."/>
            <person name="Choisne N."/>
            <person name="Demange N."/>
            <person name="Orjeda G."/>
            <person name="Samain S."/>
            <person name="Cattolico L."/>
            <person name="Pelletier E."/>
            <person name="Couloux A."/>
            <person name="Segurens B."/>
            <person name="Wincker P."/>
            <person name="D'Hont A."/>
            <person name="Scarpelli C."/>
            <person name="Weissenbach J."/>
            <person name="Salanoubat M."/>
            <person name="Quetier F."/>
            <person name="Yu Y."/>
            <person name="Kim H.R."/>
            <person name="Rambo T."/>
            <person name="Currie J."/>
            <person name="Collura K."/>
            <person name="Luo M."/>
            <person name="Yang T."/>
            <person name="Ammiraju J.S.S."/>
            <person name="Engler F."/>
            <person name="Soderlund C."/>
            <person name="Wing R.A."/>
            <person name="Palmer L.E."/>
            <person name="de la Bastide M."/>
            <person name="Spiegel L."/>
            <person name="Nascimento L."/>
            <person name="Zutavern T."/>
            <person name="O'Shaughnessy A."/>
            <person name="Dike S."/>
            <person name="Dedhia N."/>
            <person name="Preston R."/>
            <person name="Balija V."/>
            <person name="McCombie W.R."/>
            <person name="Chow T."/>
            <person name="Chen H."/>
            <person name="Chung M."/>
            <person name="Chen C."/>
            <person name="Shaw J."/>
            <person name="Wu H."/>
            <person name="Hsiao K."/>
            <person name="Chao Y."/>
            <person name="Chu M."/>
            <person name="Cheng C."/>
            <person name="Hour A."/>
            <person name="Lee P."/>
            <person name="Lin S."/>
            <person name="Lin Y."/>
            <person name="Liou J."/>
            <person name="Liu S."/>
            <person name="Hsing Y."/>
            <person name="Raghuvanshi S."/>
            <person name="Mohanty A."/>
            <person name="Bharti A.K."/>
            <person name="Gaur A."/>
            <person name="Gupta V."/>
            <person name="Kumar D."/>
            <person name="Ravi V."/>
            <person name="Vij S."/>
            <person name="Kapur A."/>
            <person name="Khurana P."/>
            <person name="Khurana P."/>
            <person name="Khurana J.P."/>
            <person name="Tyagi A.K."/>
            <person name="Gaikwad K."/>
            <person name="Singh A."/>
            <person name="Dalal V."/>
            <person name="Srivastava S."/>
            <person name="Dixit A."/>
            <person name="Pal A.K."/>
            <person name="Ghazi I.A."/>
            <person name="Yadav M."/>
            <person name="Pandit A."/>
            <person name="Bhargava A."/>
            <person name="Sureshbabu K."/>
            <person name="Batra K."/>
            <person name="Sharma T.R."/>
            <person name="Mohapatra T."/>
            <person name="Singh N.K."/>
            <person name="Messing J."/>
            <person name="Nelson A.B."/>
            <person name="Fuks G."/>
            <person name="Kavchok S."/>
            <person name="Keizer G."/>
            <person name="Linton E."/>
            <person name="Llaca V."/>
            <person name="Song R."/>
            <person name="Tanyolac B."/>
            <person name="Young S."/>
            <person name="Ho-Il K."/>
            <person name="Hahn J.H."/>
            <person name="Sangsakoo G."/>
            <person name="Vanavichit A."/>
            <person name="de Mattos Luiz.A.T."/>
            <person name="Zimmer P.D."/>
            <person name="Malone G."/>
            <person name="Dellagostin O."/>
            <person name="de Oliveira A.C."/>
            <person name="Bevan M."/>
            <person name="Bancroft I."/>
            <person name="Minx P."/>
            <person name="Cordum H."/>
            <person name="Wilson R."/>
            <person name="Cheng Z."/>
            <person name="Jin W."/>
            <person name="Jiang J."/>
            <person name="Leong S.A."/>
            <person name="Iwama H."/>
            <person name="Gojobori T."/>
            <person name="Itoh T."/>
            <person name="Niimura Y."/>
            <person name="Fujii Y."/>
            <person name="Habara T."/>
            <person name="Sakai H."/>
            <person name="Sato Y."/>
            <person name="Wilson G."/>
            <person name="Kumar K."/>
            <person name="McCouch S."/>
            <person name="Juretic N."/>
            <person name="Hoen D."/>
            <person name="Wright S."/>
            <person name="Bruskiewich R."/>
            <person name="Bureau T."/>
            <person name="Miyao A."/>
            <person name="Hirochika H."/>
            <person name="Nishikawa T."/>
            <person name="Kadowaki K."/>
            <person name="Sugiura M."/>
            <person name="Burr B."/>
            <person name="Sasaki T."/>
        </authorList>
    </citation>
    <scope>NUCLEOTIDE SEQUENCE [LARGE SCALE GENOMIC DNA]</scope>
    <source>
        <strain evidence="4">cv. Nipponbare</strain>
    </source>
</reference>
<accession>Q5VM87</accession>
<dbReference type="Proteomes" id="UP000817658">
    <property type="component" value="Chromosome 1"/>
</dbReference>
<reference evidence="3" key="2">
    <citation type="submission" date="2004-08" db="EMBL/GenBank/DDBJ databases">
        <title>Oryza sativa nipponbare(GA3) genomic DNA, chromosome 1, fosmid clone:OSJNOa234E14.</title>
        <authorList>
            <person name="Sasaki T."/>
            <person name="Matsumoto T."/>
            <person name="Fujisawa M."/>
        </authorList>
    </citation>
    <scope>NUCLEOTIDE SEQUENCE</scope>
</reference>
<dbReference type="EMBL" id="AP007251">
    <property type="protein sequence ID" value="BAD69438.1"/>
    <property type="molecule type" value="Genomic_DNA"/>
</dbReference>
<dbReference type="Proteomes" id="UP000000763">
    <property type="component" value="Chromosome 1"/>
</dbReference>
<accession>Q5VNS3</accession>
<dbReference type="AlphaFoldDB" id="Q5VM87"/>
<reference evidence="2" key="1">
    <citation type="journal article" date="2002" name="Nature">
        <title>The genome sequence and structure of rice chromosome 1.</title>
        <authorList>
            <person name="Sasaki T."/>
            <person name="Matsumoto T."/>
            <person name="Yamamoto K."/>
            <person name="Sakata K."/>
            <person name="Baba T."/>
            <person name="Katayose Y."/>
            <person name="Wu J."/>
            <person name="Niimura Y."/>
            <person name="Cheng Z."/>
            <person name="Nagamura Y."/>
            <person name="Antonio B.A."/>
            <person name="Kanamori H."/>
            <person name="Hosokawa S."/>
            <person name="Masukawa M."/>
            <person name="Arikawa K."/>
            <person name="Chiden Y."/>
            <person name="Hayashi M."/>
            <person name="Okamoto M."/>
            <person name="Ando T."/>
            <person name="Aoki H."/>
            <person name="Arita K."/>
            <person name="Hamada M."/>
            <person name="Harada C."/>
            <person name="Hijishita S."/>
            <person name="Honda M."/>
            <person name="Ichikawa Y."/>
            <person name="Idonuma A."/>
            <person name="Iijima M."/>
            <person name="Ikeda M."/>
            <person name="Ikeno M."/>
            <person name="Itoh S."/>
            <person name="Itoh T."/>
            <person name="Itoh Y."/>
            <person name="Itoh Y."/>
            <person name="Iwabuchi A."/>
            <person name="Kamiya K."/>
            <person name="Karasawa W."/>
            <person name="Katagiri S."/>
            <person name="Kikuta A."/>
            <person name="Kobayashi N."/>
            <person name="Kono I."/>
            <person name="Machita K."/>
            <person name="Maehara T."/>
            <person name="Mizuno H."/>
            <person name="Mizubayashi T."/>
            <person name="Mukai Y."/>
            <person name="Nagasaki H."/>
            <person name="Nakashima M."/>
            <person name="Nakama Y."/>
            <person name="Nakamichi Y."/>
            <person name="Nakamura M."/>
            <person name="Namiki N."/>
            <person name="Negishi M."/>
            <person name="Ohta I."/>
            <person name="Ono N."/>
            <person name="Saji S."/>
            <person name="Sakai K."/>
            <person name="Shibata M."/>
            <person name="Shimokawa T."/>
            <person name="Shomura A."/>
            <person name="Song J."/>
            <person name="Takazaki Y."/>
            <person name="Terasawa K."/>
            <person name="Tsuji K."/>
            <person name="Waki K."/>
            <person name="Yamagata H."/>
            <person name="Yamane H."/>
            <person name="Yoshiki S."/>
            <person name="Yoshihara R."/>
            <person name="Yukawa K."/>
            <person name="Zhong H."/>
            <person name="Iwama H."/>
            <person name="Endo T."/>
            <person name="Ito H."/>
            <person name="Hahn J.H."/>
            <person name="Kim H.I."/>
            <person name="Eun M.Y."/>
            <person name="Yano M."/>
            <person name="Jiang J."/>
            <person name="Gojobori T."/>
        </authorList>
    </citation>
    <scope>NUCLEOTIDE SEQUENCE</scope>
</reference>
<feature type="region of interest" description="Disordered" evidence="1">
    <location>
        <begin position="57"/>
        <end position="82"/>
    </location>
</feature>
<evidence type="ECO:0000313" key="4">
    <source>
        <dbReference type="Proteomes" id="UP000000763"/>
    </source>
</evidence>
<sequence>MRDVWGCRQWLRRSSARSSRCHSVDQQPERSRIARRARPRQWRRTALLSAALVPRQPPATPALLPAASKETEWSSTESSAASGLDFEDTALTLRLPCSLAAAVPDPTASAPPPKPTRPTTPPPSPPPATTIGFPTAAAAATADRAMPTPASPRLRRASPLRPLPPSTSRRRPPPLPLARLACKLVRER</sequence>
<proteinExistence type="predicted"/>